<keyword evidence="2" id="KW-1185">Reference proteome</keyword>
<dbReference type="EMBL" id="VSRR010007188">
    <property type="protein sequence ID" value="MPC46401.1"/>
    <property type="molecule type" value="Genomic_DNA"/>
</dbReference>
<evidence type="ECO:0000313" key="2">
    <source>
        <dbReference type="Proteomes" id="UP000324222"/>
    </source>
</evidence>
<sequence>MLPKHTICLKKLKYVINELFWCIPEFFATKLRIAGKKLYLSKELKYVKNGLFR</sequence>
<reference evidence="1 2" key="1">
    <citation type="submission" date="2019-05" db="EMBL/GenBank/DDBJ databases">
        <title>Another draft genome of Portunus trituberculatus and its Hox gene families provides insights of decapod evolution.</title>
        <authorList>
            <person name="Jeong J.-H."/>
            <person name="Song I."/>
            <person name="Kim S."/>
            <person name="Choi T."/>
            <person name="Kim D."/>
            <person name="Ryu S."/>
            <person name="Kim W."/>
        </authorList>
    </citation>
    <scope>NUCLEOTIDE SEQUENCE [LARGE SCALE GENOMIC DNA]</scope>
    <source>
        <tissue evidence="1">Muscle</tissue>
    </source>
</reference>
<protein>
    <submittedName>
        <fullName evidence="1">Uncharacterized protein</fullName>
    </submittedName>
</protein>
<evidence type="ECO:0000313" key="1">
    <source>
        <dbReference type="EMBL" id="MPC46401.1"/>
    </source>
</evidence>
<dbReference type="AlphaFoldDB" id="A0A5B7FGJ1"/>
<accession>A0A5B7FGJ1</accession>
<proteinExistence type="predicted"/>
<name>A0A5B7FGJ1_PORTR</name>
<dbReference type="Proteomes" id="UP000324222">
    <property type="component" value="Unassembled WGS sequence"/>
</dbReference>
<gene>
    <name evidence="1" type="ORF">E2C01_040122</name>
</gene>
<comment type="caution">
    <text evidence="1">The sequence shown here is derived from an EMBL/GenBank/DDBJ whole genome shotgun (WGS) entry which is preliminary data.</text>
</comment>
<organism evidence="1 2">
    <name type="scientific">Portunus trituberculatus</name>
    <name type="common">Swimming crab</name>
    <name type="synonym">Neptunus trituberculatus</name>
    <dbReference type="NCBI Taxonomy" id="210409"/>
    <lineage>
        <taxon>Eukaryota</taxon>
        <taxon>Metazoa</taxon>
        <taxon>Ecdysozoa</taxon>
        <taxon>Arthropoda</taxon>
        <taxon>Crustacea</taxon>
        <taxon>Multicrustacea</taxon>
        <taxon>Malacostraca</taxon>
        <taxon>Eumalacostraca</taxon>
        <taxon>Eucarida</taxon>
        <taxon>Decapoda</taxon>
        <taxon>Pleocyemata</taxon>
        <taxon>Brachyura</taxon>
        <taxon>Eubrachyura</taxon>
        <taxon>Portunoidea</taxon>
        <taxon>Portunidae</taxon>
        <taxon>Portuninae</taxon>
        <taxon>Portunus</taxon>
    </lineage>
</organism>